<dbReference type="PROSITE" id="PS01124">
    <property type="entry name" value="HTH_ARAC_FAMILY_2"/>
    <property type="match status" value="1"/>
</dbReference>
<keyword evidence="6" id="KW-1185">Reference proteome</keyword>
<dbReference type="RefSeq" id="WP_342757616.1">
    <property type="nucleotide sequence ID" value="NZ_CP146256.1"/>
</dbReference>
<evidence type="ECO:0000259" key="4">
    <source>
        <dbReference type="PROSITE" id="PS01124"/>
    </source>
</evidence>
<keyword evidence="3" id="KW-0804">Transcription</keyword>
<dbReference type="SUPFAM" id="SSF46689">
    <property type="entry name" value="Homeodomain-like"/>
    <property type="match status" value="2"/>
</dbReference>
<dbReference type="InterPro" id="IPR013096">
    <property type="entry name" value="Cupin_2"/>
</dbReference>
<evidence type="ECO:0000313" key="6">
    <source>
        <dbReference type="Proteomes" id="UP001451571"/>
    </source>
</evidence>
<dbReference type="Proteomes" id="UP001451571">
    <property type="component" value="Chromosome"/>
</dbReference>
<dbReference type="InterPro" id="IPR018060">
    <property type="entry name" value="HTH_AraC"/>
</dbReference>
<evidence type="ECO:0000256" key="2">
    <source>
        <dbReference type="ARBA" id="ARBA00023125"/>
    </source>
</evidence>
<dbReference type="PRINTS" id="PR00032">
    <property type="entry name" value="HTHARAC"/>
</dbReference>
<name>A0ABZ3EW01_9FIRM</name>
<dbReference type="EMBL" id="CP146256">
    <property type="protein sequence ID" value="XAH74020.1"/>
    <property type="molecule type" value="Genomic_DNA"/>
</dbReference>
<organism evidence="5 6">
    <name type="scientific">Kineothrix sedimenti</name>
    <dbReference type="NCBI Taxonomy" id="3123317"/>
    <lineage>
        <taxon>Bacteria</taxon>
        <taxon>Bacillati</taxon>
        <taxon>Bacillota</taxon>
        <taxon>Clostridia</taxon>
        <taxon>Lachnospirales</taxon>
        <taxon>Lachnospiraceae</taxon>
        <taxon>Kineothrix</taxon>
    </lineage>
</organism>
<dbReference type="Pfam" id="PF07883">
    <property type="entry name" value="Cupin_2"/>
    <property type="match status" value="1"/>
</dbReference>
<dbReference type="SMART" id="SM00342">
    <property type="entry name" value="HTH_ARAC"/>
    <property type="match status" value="1"/>
</dbReference>
<dbReference type="InterPro" id="IPR009057">
    <property type="entry name" value="Homeodomain-like_sf"/>
</dbReference>
<feature type="domain" description="HTH araC/xylS-type" evidence="4">
    <location>
        <begin position="188"/>
        <end position="285"/>
    </location>
</feature>
<dbReference type="InterPro" id="IPR037923">
    <property type="entry name" value="HTH-like"/>
</dbReference>
<sequence length="303" mass="36171">MKKNLRAEFTKRQYMLSEDFEIYYYNDRNLPQGKIHMHGYHEFYFFLEGDVSIRIEDQIWELRPGDIVLIPPRTYHQAVIHDSGRPYRRFVLWISEEYCNQLRELSEDYLYFMKHVSDTGEYIIHNDVIAFNTIQAKVFGLLEEIHGQRFGKNVRIALGINGLIIHLNRIIYDQRHIKYSEDGNNLYQNLIYYIEEHLEEVLTLDVIANEFFVSKYHISHIFKDSMGISVHQYILKKRLFACKEALLGNANISEVYQSFGFKDYSSFYRAFKKEFGVSPKEFKDTKFELKAQCLGAYKKDKIR</sequence>
<dbReference type="InterPro" id="IPR014710">
    <property type="entry name" value="RmlC-like_jellyroll"/>
</dbReference>
<evidence type="ECO:0000313" key="5">
    <source>
        <dbReference type="EMBL" id="XAH74020.1"/>
    </source>
</evidence>
<dbReference type="PANTHER" id="PTHR43280">
    <property type="entry name" value="ARAC-FAMILY TRANSCRIPTIONAL REGULATOR"/>
    <property type="match status" value="1"/>
</dbReference>
<evidence type="ECO:0000256" key="1">
    <source>
        <dbReference type="ARBA" id="ARBA00023015"/>
    </source>
</evidence>
<dbReference type="Pfam" id="PF12833">
    <property type="entry name" value="HTH_18"/>
    <property type="match status" value="1"/>
</dbReference>
<dbReference type="SUPFAM" id="SSF51215">
    <property type="entry name" value="Regulatory protein AraC"/>
    <property type="match status" value="1"/>
</dbReference>
<keyword evidence="2" id="KW-0238">DNA-binding</keyword>
<evidence type="ECO:0000256" key="3">
    <source>
        <dbReference type="ARBA" id="ARBA00023163"/>
    </source>
</evidence>
<dbReference type="Gene3D" id="1.10.10.60">
    <property type="entry name" value="Homeodomain-like"/>
    <property type="match status" value="2"/>
</dbReference>
<dbReference type="Gene3D" id="2.60.120.10">
    <property type="entry name" value="Jelly Rolls"/>
    <property type="match status" value="1"/>
</dbReference>
<accession>A0ABZ3EW01</accession>
<gene>
    <name evidence="5" type="ORF">V6984_21380</name>
</gene>
<reference evidence="5 6" key="1">
    <citation type="submission" date="2024-02" db="EMBL/GenBank/DDBJ databases">
        <title>Bacterial strain from lacustrine sediment.</title>
        <authorList>
            <person name="Petit C."/>
            <person name="Fadhlaoui K."/>
        </authorList>
    </citation>
    <scope>NUCLEOTIDE SEQUENCE [LARGE SCALE GENOMIC DNA]</scope>
    <source>
        <strain evidence="5 6">IPX-CK</strain>
    </source>
</reference>
<dbReference type="PANTHER" id="PTHR43280:SF34">
    <property type="entry name" value="ARAC-FAMILY TRANSCRIPTIONAL REGULATOR"/>
    <property type="match status" value="1"/>
</dbReference>
<dbReference type="InterPro" id="IPR020449">
    <property type="entry name" value="Tscrpt_reg_AraC-type_HTH"/>
</dbReference>
<proteinExistence type="predicted"/>
<keyword evidence="1" id="KW-0805">Transcription regulation</keyword>
<protein>
    <submittedName>
        <fullName evidence="5">AraC family transcriptional regulator</fullName>
    </submittedName>
</protein>